<dbReference type="InterPro" id="IPR003593">
    <property type="entry name" value="AAA+_ATPase"/>
</dbReference>
<keyword evidence="1" id="KW-0813">Transport</keyword>
<keyword evidence="3 6" id="KW-0067">ATP-binding</keyword>
<keyword evidence="2" id="KW-0547">Nucleotide-binding</keyword>
<dbReference type="InterPro" id="IPR027417">
    <property type="entry name" value="P-loop_NTPase"/>
</dbReference>
<dbReference type="GO" id="GO:0005886">
    <property type="term" value="C:plasma membrane"/>
    <property type="evidence" value="ECO:0007669"/>
    <property type="project" value="TreeGrafter"/>
</dbReference>
<evidence type="ECO:0000256" key="3">
    <source>
        <dbReference type="ARBA" id="ARBA00022840"/>
    </source>
</evidence>
<dbReference type="EMBL" id="DTLB01000034">
    <property type="protein sequence ID" value="HFW32370.1"/>
    <property type="molecule type" value="Genomic_DNA"/>
</dbReference>
<dbReference type="SUPFAM" id="SSF52540">
    <property type="entry name" value="P-loop containing nucleoside triphosphate hydrolases"/>
    <property type="match status" value="1"/>
</dbReference>
<dbReference type="PANTHER" id="PTHR45772">
    <property type="entry name" value="CONSERVED COMPONENT OF ABC TRANSPORTER FOR NATURAL AMINO ACIDS-RELATED"/>
    <property type="match status" value="1"/>
</dbReference>
<protein>
    <submittedName>
        <fullName evidence="6">ABC transporter ATP-binding protein</fullName>
    </submittedName>
</protein>
<dbReference type="SMART" id="SM00382">
    <property type="entry name" value="AAA"/>
    <property type="match status" value="1"/>
</dbReference>
<comment type="caution">
    <text evidence="6">The sequence shown here is derived from an EMBL/GenBank/DDBJ whole genome shotgun (WGS) entry which is preliminary data.</text>
</comment>
<feature type="domain" description="ABC transporter" evidence="4">
    <location>
        <begin position="2"/>
        <end position="213"/>
    </location>
</feature>
<dbReference type="InterPro" id="IPR003439">
    <property type="entry name" value="ABC_transporter-like_ATP-bd"/>
</dbReference>
<dbReference type="Pfam" id="PF00005">
    <property type="entry name" value="ABC_tran"/>
    <property type="match status" value="1"/>
</dbReference>
<proteinExistence type="predicted"/>
<name>A0A7C3VF58_ARCFL</name>
<evidence type="ECO:0000313" key="5">
    <source>
        <dbReference type="EMBL" id="HFW32370.1"/>
    </source>
</evidence>
<dbReference type="GO" id="GO:0016887">
    <property type="term" value="F:ATP hydrolysis activity"/>
    <property type="evidence" value="ECO:0007669"/>
    <property type="project" value="InterPro"/>
</dbReference>
<dbReference type="InterPro" id="IPR051120">
    <property type="entry name" value="ABC_AA/LPS_Transport"/>
</dbReference>
<dbReference type="InterPro" id="IPR017871">
    <property type="entry name" value="ABC_transporter-like_CS"/>
</dbReference>
<dbReference type="Gene3D" id="3.40.50.300">
    <property type="entry name" value="P-loop containing nucleotide triphosphate hydrolases"/>
    <property type="match status" value="1"/>
</dbReference>
<dbReference type="GO" id="GO:0005524">
    <property type="term" value="F:ATP binding"/>
    <property type="evidence" value="ECO:0007669"/>
    <property type="project" value="UniProtKB-KW"/>
</dbReference>
<evidence type="ECO:0000259" key="4">
    <source>
        <dbReference type="PROSITE" id="PS50893"/>
    </source>
</evidence>
<reference evidence="6" key="1">
    <citation type="journal article" date="2020" name="mSystems">
        <title>Genome- and Community-Level Interaction Insights into Carbon Utilization and Element Cycling Functions of Hydrothermarchaeota in Hydrothermal Sediment.</title>
        <authorList>
            <person name="Zhou Z."/>
            <person name="Liu Y."/>
            <person name="Xu W."/>
            <person name="Pan J."/>
            <person name="Luo Z.H."/>
            <person name="Li M."/>
        </authorList>
    </citation>
    <scope>NUCLEOTIDE SEQUENCE [LARGE SCALE GENOMIC DNA]</scope>
    <source>
        <strain evidence="6">SpSt-38</strain>
        <strain evidence="5">SpSt-87</strain>
    </source>
</reference>
<sequence length="213" mass="23678">MLQLIDVSKVYSGNVVLRGINFRLESGFAGIYGPNGSGKSTMLKIIAGIEKPDCGRIFFEGEDITGKSPEKVARMGISIVHQIPRPFRNMSVIENVATSFLMRKSYREAMELALEICEFIGLRNKMNLKAGLLSQGELRLLEIGRALATQPKLMLLDEPFSGLDVENAKRVIRILKKIKREGVNAIVTAHRMKLLRDVADVSYQMRGGRIAEG</sequence>
<dbReference type="AlphaFoldDB" id="A0A7C3VF58"/>
<dbReference type="EMBL" id="DSQD01000209">
    <property type="protein sequence ID" value="HGF88064.1"/>
    <property type="molecule type" value="Genomic_DNA"/>
</dbReference>
<dbReference type="PROSITE" id="PS00211">
    <property type="entry name" value="ABC_TRANSPORTER_1"/>
    <property type="match status" value="1"/>
</dbReference>
<gene>
    <name evidence="6" type="ORF">ENR21_06790</name>
    <name evidence="5" type="ORF">ENW66_05400</name>
</gene>
<organism evidence="6">
    <name type="scientific">Archaeoglobus fulgidus</name>
    <dbReference type="NCBI Taxonomy" id="2234"/>
    <lineage>
        <taxon>Archaea</taxon>
        <taxon>Methanobacteriati</taxon>
        <taxon>Methanobacteriota</taxon>
        <taxon>Archaeoglobi</taxon>
        <taxon>Archaeoglobales</taxon>
        <taxon>Archaeoglobaceae</taxon>
        <taxon>Archaeoglobus</taxon>
    </lineage>
</organism>
<accession>A0A7C3VF58</accession>
<evidence type="ECO:0000256" key="2">
    <source>
        <dbReference type="ARBA" id="ARBA00022741"/>
    </source>
</evidence>
<evidence type="ECO:0000313" key="6">
    <source>
        <dbReference type="EMBL" id="HGF88064.1"/>
    </source>
</evidence>
<dbReference type="PROSITE" id="PS50893">
    <property type="entry name" value="ABC_TRANSPORTER_2"/>
    <property type="match status" value="1"/>
</dbReference>
<evidence type="ECO:0000256" key="1">
    <source>
        <dbReference type="ARBA" id="ARBA00022448"/>
    </source>
</evidence>